<feature type="transmembrane region" description="Helical" evidence="1">
    <location>
        <begin position="75"/>
        <end position="96"/>
    </location>
</feature>
<feature type="transmembrane region" description="Helical" evidence="1">
    <location>
        <begin position="108"/>
        <end position="126"/>
    </location>
</feature>
<dbReference type="Proteomes" id="UP000190285">
    <property type="component" value="Unassembled WGS sequence"/>
</dbReference>
<dbReference type="AlphaFoldDB" id="A0A1T5MF10"/>
<organism evidence="2 3">
    <name type="scientific">Maledivibacter halophilus</name>
    <dbReference type="NCBI Taxonomy" id="36842"/>
    <lineage>
        <taxon>Bacteria</taxon>
        <taxon>Bacillati</taxon>
        <taxon>Bacillota</taxon>
        <taxon>Clostridia</taxon>
        <taxon>Peptostreptococcales</taxon>
        <taxon>Caminicellaceae</taxon>
        <taxon>Maledivibacter</taxon>
    </lineage>
</organism>
<evidence type="ECO:0000313" key="3">
    <source>
        <dbReference type="Proteomes" id="UP000190285"/>
    </source>
</evidence>
<keyword evidence="3" id="KW-1185">Reference proteome</keyword>
<feature type="transmembrane region" description="Helical" evidence="1">
    <location>
        <begin position="285"/>
        <end position="306"/>
    </location>
</feature>
<keyword evidence="1" id="KW-1133">Transmembrane helix</keyword>
<evidence type="ECO:0000313" key="2">
    <source>
        <dbReference type="EMBL" id="SKC86836.1"/>
    </source>
</evidence>
<proteinExistence type="predicted"/>
<evidence type="ECO:0000256" key="1">
    <source>
        <dbReference type="SAM" id="Phobius"/>
    </source>
</evidence>
<sequence length="316" mass="36691">MKVKIINTILIFLGCISLTIPLMDMEAIFMIKKPKKRIDDGRKARRKARREEIVKTKDSFYKRFKKAGKKITDELGFISYKTFIMFTIVGGFIGFISGQIFKNPVASIILALAGAILPYLILNLILRKRNIEKEEKLQIVLGDIQAELIEVKDFIKAIKNKLPAIEGVSKVLYKHFKWFVDMIELLTPDNNEEYMRELAERIDTHFFSEYMKLAIQYTKGDSSLIYTMESIPAEYAQHLSRNQKYKKIIEKHNKSFITTVLALPFAIVFLKLMSREYYMILVNHFVGKITLAVVLLAYLIGAIIFMKYNKDIKYQG</sequence>
<dbReference type="RefSeq" id="WP_079494987.1">
    <property type="nucleotide sequence ID" value="NZ_FUZT01000015.1"/>
</dbReference>
<dbReference type="PROSITE" id="PS51257">
    <property type="entry name" value="PROKAR_LIPOPROTEIN"/>
    <property type="match status" value="1"/>
</dbReference>
<gene>
    <name evidence="2" type="ORF">SAMN02194393_04581</name>
</gene>
<feature type="transmembrane region" description="Helical" evidence="1">
    <location>
        <begin position="6"/>
        <end position="29"/>
    </location>
</feature>
<evidence type="ECO:0008006" key="4">
    <source>
        <dbReference type="Google" id="ProtNLM"/>
    </source>
</evidence>
<dbReference type="EMBL" id="FUZT01000015">
    <property type="protein sequence ID" value="SKC86836.1"/>
    <property type="molecule type" value="Genomic_DNA"/>
</dbReference>
<dbReference type="STRING" id="36842.SAMN02194393_04581"/>
<keyword evidence="1" id="KW-0812">Transmembrane</keyword>
<keyword evidence="1" id="KW-0472">Membrane</keyword>
<reference evidence="2 3" key="1">
    <citation type="submission" date="2017-02" db="EMBL/GenBank/DDBJ databases">
        <authorList>
            <person name="Peterson S.W."/>
        </authorList>
    </citation>
    <scope>NUCLEOTIDE SEQUENCE [LARGE SCALE GENOMIC DNA]</scope>
    <source>
        <strain evidence="2 3">M1</strain>
    </source>
</reference>
<accession>A0A1T5MF10</accession>
<name>A0A1T5MF10_9FIRM</name>
<protein>
    <recommendedName>
        <fullName evidence="4">Flp pilus assembly protein TadB</fullName>
    </recommendedName>
</protein>
<feature type="transmembrane region" description="Helical" evidence="1">
    <location>
        <begin position="255"/>
        <end position="273"/>
    </location>
</feature>